<gene>
    <name evidence="1" type="ORF">KXQ929_LOCUS48723</name>
</gene>
<accession>A0A820LLI4</accession>
<dbReference type="Proteomes" id="UP000663868">
    <property type="component" value="Unassembled WGS sequence"/>
</dbReference>
<name>A0A820LLI4_9BILA</name>
<protein>
    <submittedName>
        <fullName evidence="1">Uncharacterized protein</fullName>
    </submittedName>
</protein>
<feature type="non-terminal residue" evidence="1">
    <location>
        <position position="1"/>
    </location>
</feature>
<comment type="caution">
    <text evidence="1">The sequence shown here is derived from an EMBL/GenBank/DDBJ whole genome shotgun (WGS) entry which is preliminary data.</text>
</comment>
<evidence type="ECO:0000313" key="1">
    <source>
        <dbReference type="EMBL" id="CAF4359354.1"/>
    </source>
</evidence>
<sequence length="86" mass="9531">EVLCGDAIQVTVGDNLFWSTSRDTQEGAEASRLLTANFYPCLGIIAHYGSQQTIQFKLDLYADCDQCLAKIIDAVENANPTLQYNR</sequence>
<dbReference type="EMBL" id="CAJOBB010019545">
    <property type="protein sequence ID" value="CAF4359354.1"/>
    <property type="molecule type" value="Genomic_DNA"/>
</dbReference>
<evidence type="ECO:0000313" key="2">
    <source>
        <dbReference type="Proteomes" id="UP000663868"/>
    </source>
</evidence>
<dbReference type="AlphaFoldDB" id="A0A820LLI4"/>
<organism evidence="1 2">
    <name type="scientific">Adineta steineri</name>
    <dbReference type="NCBI Taxonomy" id="433720"/>
    <lineage>
        <taxon>Eukaryota</taxon>
        <taxon>Metazoa</taxon>
        <taxon>Spiralia</taxon>
        <taxon>Gnathifera</taxon>
        <taxon>Rotifera</taxon>
        <taxon>Eurotatoria</taxon>
        <taxon>Bdelloidea</taxon>
        <taxon>Adinetida</taxon>
        <taxon>Adinetidae</taxon>
        <taxon>Adineta</taxon>
    </lineage>
</organism>
<feature type="non-terminal residue" evidence="1">
    <location>
        <position position="86"/>
    </location>
</feature>
<proteinExistence type="predicted"/>
<reference evidence="1" key="1">
    <citation type="submission" date="2021-02" db="EMBL/GenBank/DDBJ databases">
        <authorList>
            <person name="Nowell W R."/>
        </authorList>
    </citation>
    <scope>NUCLEOTIDE SEQUENCE</scope>
</reference>